<organism evidence="2 3">
    <name type="scientific">Marinobacter salexigens</name>
    <dbReference type="NCBI Taxonomy" id="1925763"/>
    <lineage>
        <taxon>Bacteria</taxon>
        <taxon>Pseudomonadati</taxon>
        <taxon>Pseudomonadota</taxon>
        <taxon>Gammaproteobacteria</taxon>
        <taxon>Pseudomonadales</taxon>
        <taxon>Marinobacteraceae</taxon>
        <taxon>Marinobacter</taxon>
    </lineage>
</organism>
<evidence type="ECO:0000259" key="1">
    <source>
        <dbReference type="Pfam" id="PF12680"/>
    </source>
</evidence>
<sequence length="155" mass="17192">MTIAPAIEVGHPNSAVPATLETFKALFNQLDKGNLHTLSAVYSEDIRFQDPLGQVEGLDALTHYFASAYTNVISCHFVFEEPVVQGTSASIPWVMHLRHKRIRGGREIQVAGISHVVVKNGRICYHRDYFDAGQLLYENLPVIGGVIRWVKGYAG</sequence>
<dbReference type="Proteomes" id="UP000753376">
    <property type="component" value="Unassembled WGS sequence"/>
</dbReference>
<evidence type="ECO:0000313" key="2">
    <source>
        <dbReference type="EMBL" id="MBU2875109.1"/>
    </source>
</evidence>
<dbReference type="Pfam" id="PF12680">
    <property type="entry name" value="SnoaL_2"/>
    <property type="match status" value="1"/>
</dbReference>
<dbReference type="RefSeq" id="WP_216008931.1">
    <property type="nucleotide sequence ID" value="NZ_JAHKPV010000021.1"/>
</dbReference>
<gene>
    <name evidence="2" type="ORF">KO508_13965</name>
</gene>
<reference evidence="2 3" key="1">
    <citation type="submission" date="2021-05" db="EMBL/GenBank/DDBJ databases">
        <title>Draft genomes of bacteria isolated from model marine particles.</title>
        <authorList>
            <person name="Datta M.S."/>
            <person name="Schwartzman J.A."/>
            <person name="Enke T.N."/>
            <person name="Saavedra J."/>
            <person name="Cermak N."/>
            <person name="Cordero O.X."/>
        </authorList>
    </citation>
    <scope>NUCLEOTIDE SEQUENCE [LARGE SCALE GENOMIC DNA]</scope>
    <source>
        <strain evidence="2 3">D2M19</strain>
    </source>
</reference>
<comment type="caution">
    <text evidence="2">The sequence shown here is derived from an EMBL/GenBank/DDBJ whole genome shotgun (WGS) entry which is preliminary data.</text>
</comment>
<dbReference type="InterPro" id="IPR037401">
    <property type="entry name" value="SnoaL-like"/>
</dbReference>
<dbReference type="EMBL" id="JAHKPV010000021">
    <property type="protein sequence ID" value="MBU2875109.1"/>
    <property type="molecule type" value="Genomic_DNA"/>
</dbReference>
<evidence type="ECO:0000313" key="3">
    <source>
        <dbReference type="Proteomes" id="UP000753376"/>
    </source>
</evidence>
<accession>A0ABS6ABH7</accession>
<proteinExistence type="predicted"/>
<name>A0ABS6ABH7_9GAMM</name>
<feature type="domain" description="SnoaL-like" evidence="1">
    <location>
        <begin position="24"/>
        <end position="126"/>
    </location>
</feature>
<protein>
    <submittedName>
        <fullName evidence="2">Nuclear transport factor 2 family protein</fullName>
    </submittedName>
</protein>
<keyword evidence="3" id="KW-1185">Reference proteome</keyword>